<feature type="compositionally biased region" description="Low complexity" evidence="1">
    <location>
        <begin position="204"/>
        <end position="217"/>
    </location>
</feature>
<dbReference type="AlphaFoldDB" id="A0AAD4GA38"/>
<feature type="region of interest" description="Disordered" evidence="1">
    <location>
        <begin position="1"/>
        <end position="48"/>
    </location>
</feature>
<sequence>MTTSILLRPPLLPSPSSSPSPSPSPVSTPLPALQADLSSSSSSASGSYLDLHRASARHIRFAPLPEPDRDLFDLHDPSSDTDTKPDTKPATQPIPAPDDFPALSPSVSPDSTLSSVRSTPTIRLSPNTPSKNTRNSNLKLLRPFSFLRRADSSSTHSASLPSSCNPSLSSLTRSSNSLPNSPSLQSAKLPRISTEDLFSFGRMSRFRPRSGSSGSTHPPRPSSPPPKSSKFLHRSASTSSAPVMKQVDGRRDWGEGSSQSYDTAAIAGSGPKKRRASSSASTPGAGGGRHSSVKALPNNLSVRPSTAPAQSSLLARPKKHVKMLNGRVYGAKRYAVGLRWNG</sequence>
<dbReference type="Proteomes" id="UP001194468">
    <property type="component" value="Unassembled WGS sequence"/>
</dbReference>
<feature type="compositionally biased region" description="Pro residues" evidence="1">
    <location>
        <begin position="10"/>
        <end position="28"/>
    </location>
</feature>
<proteinExistence type="predicted"/>
<comment type="caution">
    <text evidence="2">The sequence shown here is derived from an EMBL/GenBank/DDBJ whole genome shotgun (WGS) entry which is preliminary data.</text>
</comment>
<feature type="compositionally biased region" description="Low complexity" evidence="1">
    <location>
        <begin position="153"/>
        <end position="186"/>
    </location>
</feature>
<feature type="region of interest" description="Disordered" evidence="1">
    <location>
        <begin position="60"/>
        <end position="137"/>
    </location>
</feature>
<feature type="compositionally biased region" description="Polar residues" evidence="1">
    <location>
        <begin position="120"/>
        <end position="137"/>
    </location>
</feature>
<dbReference type="EMBL" id="WHUW01000040">
    <property type="protein sequence ID" value="KAF8432439.1"/>
    <property type="molecule type" value="Genomic_DNA"/>
</dbReference>
<evidence type="ECO:0000313" key="3">
    <source>
        <dbReference type="Proteomes" id="UP001194468"/>
    </source>
</evidence>
<accession>A0AAD4GA38</accession>
<organism evidence="2 3">
    <name type="scientific">Boletus edulis BED1</name>
    <dbReference type="NCBI Taxonomy" id="1328754"/>
    <lineage>
        <taxon>Eukaryota</taxon>
        <taxon>Fungi</taxon>
        <taxon>Dikarya</taxon>
        <taxon>Basidiomycota</taxon>
        <taxon>Agaricomycotina</taxon>
        <taxon>Agaricomycetes</taxon>
        <taxon>Agaricomycetidae</taxon>
        <taxon>Boletales</taxon>
        <taxon>Boletineae</taxon>
        <taxon>Boletaceae</taxon>
        <taxon>Boletoideae</taxon>
        <taxon>Boletus</taxon>
    </lineage>
</organism>
<gene>
    <name evidence="2" type="ORF">L210DRAFT_2841410</name>
</gene>
<reference evidence="2" key="1">
    <citation type="submission" date="2019-10" db="EMBL/GenBank/DDBJ databases">
        <authorList>
            <consortium name="DOE Joint Genome Institute"/>
            <person name="Kuo A."/>
            <person name="Miyauchi S."/>
            <person name="Kiss E."/>
            <person name="Drula E."/>
            <person name="Kohler A."/>
            <person name="Sanchez-Garcia M."/>
            <person name="Andreopoulos B."/>
            <person name="Barry K.W."/>
            <person name="Bonito G."/>
            <person name="Buee M."/>
            <person name="Carver A."/>
            <person name="Chen C."/>
            <person name="Cichocki N."/>
            <person name="Clum A."/>
            <person name="Culley D."/>
            <person name="Crous P.W."/>
            <person name="Fauchery L."/>
            <person name="Girlanda M."/>
            <person name="Hayes R."/>
            <person name="Keri Z."/>
            <person name="LaButti K."/>
            <person name="Lipzen A."/>
            <person name="Lombard V."/>
            <person name="Magnuson J."/>
            <person name="Maillard F."/>
            <person name="Morin E."/>
            <person name="Murat C."/>
            <person name="Nolan M."/>
            <person name="Ohm R."/>
            <person name="Pangilinan J."/>
            <person name="Pereira M."/>
            <person name="Perotto S."/>
            <person name="Peter M."/>
            <person name="Riley R."/>
            <person name="Sitrit Y."/>
            <person name="Stielow B."/>
            <person name="Szollosi G."/>
            <person name="Zifcakova L."/>
            <person name="Stursova M."/>
            <person name="Spatafora J.W."/>
            <person name="Tedersoo L."/>
            <person name="Vaario L.-M."/>
            <person name="Yamada A."/>
            <person name="Yan M."/>
            <person name="Wang P."/>
            <person name="Xu J."/>
            <person name="Bruns T."/>
            <person name="Baldrian P."/>
            <person name="Vilgalys R."/>
            <person name="Henrissat B."/>
            <person name="Grigoriev I.V."/>
            <person name="Hibbett D."/>
            <person name="Nagy L.G."/>
            <person name="Martin F.M."/>
        </authorList>
    </citation>
    <scope>NUCLEOTIDE SEQUENCE</scope>
    <source>
        <strain evidence="2">BED1</strain>
    </source>
</reference>
<feature type="compositionally biased region" description="Polar residues" evidence="1">
    <location>
        <begin position="298"/>
        <end position="311"/>
    </location>
</feature>
<feature type="compositionally biased region" description="Low complexity" evidence="1">
    <location>
        <begin position="29"/>
        <end position="47"/>
    </location>
</feature>
<feature type="compositionally biased region" description="Low complexity" evidence="1">
    <location>
        <begin position="103"/>
        <end position="119"/>
    </location>
</feature>
<reference evidence="2" key="2">
    <citation type="journal article" date="2020" name="Nat. Commun.">
        <title>Large-scale genome sequencing of mycorrhizal fungi provides insights into the early evolution of symbiotic traits.</title>
        <authorList>
            <person name="Miyauchi S."/>
            <person name="Kiss E."/>
            <person name="Kuo A."/>
            <person name="Drula E."/>
            <person name="Kohler A."/>
            <person name="Sanchez-Garcia M."/>
            <person name="Morin E."/>
            <person name="Andreopoulos B."/>
            <person name="Barry K.W."/>
            <person name="Bonito G."/>
            <person name="Buee M."/>
            <person name="Carver A."/>
            <person name="Chen C."/>
            <person name="Cichocki N."/>
            <person name="Clum A."/>
            <person name="Culley D."/>
            <person name="Crous P.W."/>
            <person name="Fauchery L."/>
            <person name="Girlanda M."/>
            <person name="Hayes R.D."/>
            <person name="Keri Z."/>
            <person name="LaButti K."/>
            <person name="Lipzen A."/>
            <person name="Lombard V."/>
            <person name="Magnuson J."/>
            <person name="Maillard F."/>
            <person name="Murat C."/>
            <person name="Nolan M."/>
            <person name="Ohm R.A."/>
            <person name="Pangilinan J."/>
            <person name="Pereira M.F."/>
            <person name="Perotto S."/>
            <person name="Peter M."/>
            <person name="Pfister S."/>
            <person name="Riley R."/>
            <person name="Sitrit Y."/>
            <person name="Stielow J.B."/>
            <person name="Szollosi G."/>
            <person name="Zifcakova L."/>
            <person name="Stursova M."/>
            <person name="Spatafora J.W."/>
            <person name="Tedersoo L."/>
            <person name="Vaario L.M."/>
            <person name="Yamada A."/>
            <person name="Yan M."/>
            <person name="Wang P."/>
            <person name="Xu J."/>
            <person name="Bruns T."/>
            <person name="Baldrian P."/>
            <person name="Vilgalys R."/>
            <person name="Dunand C."/>
            <person name="Henrissat B."/>
            <person name="Grigoriev I.V."/>
            <person name="Hibbett D."/>
            <person name="Nagy L.G."/>
            <person name="Martin F.M."/>
        </authorList>
    </citation>
    <scope>NUCLEOTIDE SEQUENCE</scope>
    <source>
        <strain evidence="2">BED1</strain>
    </source>
</reference>
<evidence type="ECO:0000256" key="1">
    <source>
        <dbReference type="SAM" id="MobiDB-lite"/>
    </source>
</evidence>
<name>A0AAD4GA38_BOLED</name>
<keyword evidence="3" id="KW-1185">Reference proteome</keyword>
<feature type="region of interest" description="Disordered" evidence="1">
    <location>
        <begin position="153"/>
        <end position="190"/>
    </location>
</feature>
<feature type="region of interest" description="Disordered" evidence="1">
    <location>
        <begin position="204"/>
        <end position="311"/>
    </location>
</feature>
<protein>
    <submittedName>
        <fullName evidence="2">Uncharacterized protein</fullName>
    </submittedName>
</protein>
<feature type="compositionally biased region" description="Pro residues" evidence="1">
    <location>
        <begin position="218"/>
        <end position="227"/>
    </location>
</feature>
<feature type="compositionally biased region" description="Basic and acidic residues" evidence="1">
    <location>
        <begin position="66"/>
        <end position="87"/>
    </location>
</feature>
<evidence type="ECO:0000313" key="2">
    <source>
        <dbReference type="EMBL" id="KAF8432439.1"/>
    </source>
</evidence>